<feature type="transmembrane region" description="Helical" evidence="8">
    <location>
        <begin position="186"/>
        <end position="202"/>
    </location>
</feature>
<feature type="transmembrane region" description="Helical" evidence="8">
    <location>
        <begin position="162"/>
        <end position="179"/>
    </location>
</feature>
<keyword evidence="3" id="KW-0813">Transport</keyword>
<evidence type="ECO:0000313" key="9">
    <source>
        <dbReference type="EMBL" id="KXG75233.1"/>
    </source>
</evidence>
<dbReference type="Proteomes" id="UP000070427">
    <property type="component" value="Unassembled WGS sequence"/>
</dbReference>
<evidence type="ECO:0000256" key="1">
    <source>
        <dbReference type="ARBA" id="ARBA00004651"/>
    </source>
</evidence>
<evidence type="ECO:0000256" key="2">
    <source>
        <dbReference type="ARBA" id="ARBA00010735"/>
    </source>
</evidence>
<name>A0A140L3V8_9FIRM</name>
<evidence type="ECO:0000256" key="7">
    <source>
        <dbReference type="ARBA" id="ARBA00023136"/>
    </source>
</evidence>
<gene>
    <name evidence="9" type="primary">ygaZ</name>
    <name evidence="9" type="ORF">AN618_19560</name>
</gene>
<keyword evidence="10" id="KW-1185">Reference proteome</keyword>
<comment type="caution">
    <text evidence="9">The sequence shown here is derived from an EMBL/GenBank/DDBJ whole genome shotgun (WGS) entry which is preliminary data.</text>
</comment>
<dbReference type="GO" id="GO:0005886">
    <property type="term" value="C:plasma membrane"/>
    <property type="evidence" value="ECO:0007669"/>
    <property type="project" value="UniProtKB-SubCell"/>
</dbReference>
<dbReference type="EMBL" id="LOED01000029">
    <property type="protein sequence ID" value="KXG75233.1"/>
    <property type="molecule type" value="Genomic_DNA"/>
</dbReference>
<keyword evidence="5 8" id="KW-0812">Transmembrane</keyword>
<dbReference type="OrthoDB" id="3177005at2"/>
<organism evidence="9 10">
    <name type="scientific">Fervidicola ferrireducens</name>
    <dbReference type="NCBI Taxonomy" id="520764"/>
    <lineage>
        <taxon>Bacteria</taxon>
        <taxon>Bacillati</taxon>
        <taxon>Bacillota</taxon>
        <taxon>Clostridia</taxon>
        <taxon>Thermosediminibacterales</taxon>
        <taxon>Thermosediminibacteraceae</taxon>
        <taxon>Fervidicola</taxon>
    </lineage>
</organism>
<reference evidence="9 10" key="1">
    <citation type="submission" date="2015-12" db="EMBL/GenBank/DDBJ databases">
        <title>Draft genome sequnece of Fervidicola ferrireducens strain Y170.</title>
        <authorList>
            <person name="Patel B.K."/>
        </authorList>
    </citation>
    <scope>NUCLEOTIDE SEQUENCE [LARGE SCALE GENOMIC DNA]</scope>
    <source>
        <strain evidence="9 10">Y170</strain>
    </source>
</reference>
<comment type="subcellular location">
    <subcellularLocation>
        <location evidence="1">Cell membrane</location>
        <topology evidence="1">Multi-pass membrane protein</topology>
    </subcellularLocation>
</comment>
<proteinExistence type="inferred from homology"/>
<dbReference type="Pfam" id="PF03591">
    <property type="entry name" value="AzlC"/>
    <property type="match status" value="1"/>
</dbReference>
<dbReference type="InterPro" id="IPR011606">
    <property type="entry name" value="Brnchd-chn_aa_trnsp_permease"/>
</dbReference>
<dbReference type="FunCoup" id="A0A140L3V8">
    <property type="interactions" value="30"/>
</dbReference>
<keyword evidence="4" id="KW-1003">Cell membrane</keyword>
<feature type="transmembrane region" description="Helical" evidence="8">
    <location>
        <begin position="131"/>
        <end position="156"/>
    </location>
</feature>
<comment type="similarity">
    <text evidence="2">Belongs to the AzlC family.</text>
</comment>
<evidence type="ECO:0000256" key="3">
    <source>
        <dbReference type="ARBA" id="ARBA00022448"/>
    </source>
</evidence>
<protein>
    <submittedName>
        <fullName evidence="9">Inner membrane protein YgaZ</fullName>
    </submittedName>
</protein>
<evidence type="ECO:0000256" key="8">
    <source>
        <dbReference type="SAM" id="Phobius"/>
    </source>
</evidence>
<evidence type="ECO:0000256" key="6">
    <source>
        <dbReference type="ARBA" id="ARBA00022989"/>
    </source>
</evidence>
<feature type="transmembrane region" description="Helical" evidence="8">
    <location>
        <begin position="16"/>
        <end position="37"/>
    </location>
</feature>
<dbReference type="AlphaFoldDB" id="A0A140L3V8"/>
<evidence type="ECO:0000256" key="4">
    <source>
        <dbReference type="ARBA" id="ARBA00022475"/>
    </source>
</evidence>
<sequence>MTDCEKRDLVFGIKRAAPIVLGYVPVGFALGVLAANAGLTPLQAGMMSLLVYAGSAQFIAVSMLSAAASYPAIIATTFLVNLRHLLFSASLSPYFKEISRKLIPFISFFITDESFAVSITDLRERNLSYTYLLGLYVTSYLSWVLSTVMGAAFGNLIPDTKALGFDFALPGMFMALLCMQIKDMKAAFAAVLAGTLSVLFLYVLPGSWNVILASIITAMIGVLMEK</sequence>
<dbReference type="PANTHER" id="PTHR34979">
    <property type="entry name" value="INNER MEMBRANE PROTEIN YGAZ"/>
    <property type="match status" value="1"/>
</dbReference>
<keyword evidence="6 8" id="KW-1133">Transmembrane helix</keyword>
<feature type="transmembrane region" description="Helical" evidence="8">
    <location>
        <begin position="49"/>
        <end position="82"/>
    </location>
</feature>
<dbReference type="PANTHER" id="PTHR34979:SF1">
    <property type="entry name" value="INNER MEMBRANE PROTEIN YGAZ"/>
    <property type="match status" value="1"/>
</dbReference>
<evidence type="ECO:0000256" key="5">
    <source>
        <dbReference type="ARBA" id="ARBA00022692"/>
    </source>
</evidence>
<dbReference type="GO" id="GO:1903785">
    <property type="term" value="P:L-valine transmembrane transport"/>
    <property type="evidence" value="ECO:0007669"/>
    <property type="project" value="TreeGrafter"/>
</dbReference>
<keyword evidence="7 8" id="KW-0472">Membrane</keyword>
<dbReference type="InParanoid" id="A0A140L3V8"/>
<evidence type="ECO:0000313" key="10">
    <source>
        <dbReference type="Proteomes" id="UP000070427"/>
    </source>
</evidence>
<feature type="transmembrane region" description="Helical" evidence="8">
    <location>
        <begin position="208"/>
        <end position="224"/>
    </location>
</feature>
<dbReference type="RefSeq" id="WP_066354439.1">
    <property type="nucleotide sequence ID" value="NZ_LOED01000029.1"/>
</dbReference>
<accession>A0A140L3V8</accession>